<dbReference type="InterPro" id="IPR050127">
    <property type="entry name" value="Serine_Proteases_S1"/>
</dbReference>
<feature type="domain" description="Peptidase S1" evidence="8">
    <location>
        <begin position="30"/>
        <end position="147"/>
    </location>
</feature>
<evidence type="ECO:0000256" key="6">
    <source>
        <dbReference type="ARBA" id="ARBA00038868"/>
    </source>
</evidence>
<evidence type="ECO:0000256" key="4">
    <source>
        <dbReference type="ARBA" id="ARBA00023157"/>
    </source>
</evidence>
<dbReference type="GO" id="GO:0006508">
    <property type="term" value="P:proteolysis"/>
    <property type="evidence" value="ECO:0007669"/>
    <property type="project" value="UniProtKB-KW"/>
</dbReference>
<dbReference type="PROSITE" id="PS50240">
    <property type="entry name" value="TRYPSIN_DOM"/>
    <property type="match status" value="1"/>
</dbReference>
<dbReference type="Pfam" id="PF00089">
    <property type="entry name" value="Trypsin"/>
    <property type="match status" value="1"/>
</dbReference>
<dbReference type="InterPro" id="IPR018114">
    <property type="entry name" value="TRYPSIN_HIS"/>
</dbReference>
<dbReference type="EMBL" id="WKFB01000166">
    <property type="protein sequence ID" value="KAF6733128.1"/>
    <property type="molecule type" value="Genomic_DNA"/>
</dbReference>
<evidence type="ECO:0000259" key="8">
    <source>
        <dbReference type="PROSITE" id="PS50240"/>
    </source>
</evidence>
<dbReference type="PANTHER" id="PTHR24264:SF58">
    <property type="entry name" value="SI:DKEY-33M11.8-RELATED"/>
    <property type="match status" value="1"/>
</dbReference>
<dbReference type="EC" id="3.4.21.4" evidence="6"/>
<dbReference type="PANTHER" id="PTHR24264">
    <property type="entry name" value="TRYPSIN-RELATED"/>
    <property type="match status" value="1"/>
</dbReference>
<evidence type="ECO:0000313" key="9">
    <source>
        <dbReference type="EMBL" id="KAF6733128.1"/>
    </source>
</evidence>
<dbReference type="PRINTS" id="PR00722">
    <property type="entry name" value="CHYMOTRYPSIN"/>
</dbReference>
<dbReference type="PROSITE" id="PS00134">
    <property type="entry name" value="TRYPSIN_HIS"/>
    <property type="match status" value="1"/>
</dbReference>
<evidence type="ECO:0000256" key="2">
    <source>
        <dbReference type="ARBA" id="ARBA00022801"/>
    </source>
</evidence>
<dbReference type="AlphaFoldDB" id="A0A834CRL7"/>
<feature type="signal peptide" evidence="7">
    <location>
        <begin position="1"/>
        <end position="27"/>
    </location>
</feature>
<feature type="chain" id="PRO_5032940551" description="trypsin" evidence="7">
    <location>
        <begin position="28"/>
        <end position="189"/>
    </location>
</feature>
<dbReference type="GO" id="GO:0004252">
    <property type="term" value="F:serine-type endopeptidase activity"/>
    <property type="evidence" value="ECO:0007669"/>
    <property type="project" value="UniProtKB-EC"/>
</dbReference>
<evidence type="ECO:0000256" key="7">
    <source>
        <dbReference type="SAM" id="SignalP"/>
    </source>
</evidence>
<dbReference type="InterPro" id="IPR009003">
    <property type="entry name" value="Peptidase_S1_PA"/>
</dbReference>
<protein>
    <recommendedName>
        <fullName evidence="6">trypsin</fullName>
        <ecNumber evidence="6">3.4.21.4</ecNumber>
    </recommendedName>
</protein>
<keyword evidence="2" id="KW-0378">Hydrolase</keyword>
<gene>
    <name evidence="9" type="ORF">FQA47_018828</name>
</gene>
<dbReference type="Proteomes" id="UP000646548">
    <property type="component" value="Unassembled WGS sequence"/>
</dbReference>
<dbReference type="SUPFAM" id="SSF50494">
    <property type="entry name" value="Trypsin-like serine proteases"/>
    <property type="match status" value="1"/>
</dbReference>
<sequence length="189" mass="21113">MINMKNLQCMSGVLFLTLLSSGSYVFAGRIIGGQEVQPYSIKYQVSLQTENRNHYCGGTLVDEQWVVSAAHCWRPSHLMIVVLSEHNLIVNEGFEQVFSVSKIYLQNYNYRTYNNDIMLIKLAQPAILNANVQPVKLPEENAPPINGACVHCERLGSHTGLQLQPLTCTAGCGRERNVLLQLVLLGEDH</sequence>
<accession>A0A834CRL7</accession>
<comment type="catalytic activity">
    <reaction evidence="5">
        <text>Preferential cleavage: Arg-|-Xaa, Lys-|-Xaa.</text>
        <dbReference type="EC" id="3.4.21.4"/>
    </reaction>
</comment>
<dbReference type="FunFam" id="2.40.10.10:FF:000166">
    <property type="entry name" value="Trypsin"/>
    <property type="match status" value="1"/>
</dbReference>
<dbReference type="CDD" id="cd00190">
    <property type="entry name" value="Tryp_SPc"/>
    <property type="match status" value="1"/>
</dbReference>
<dbReference type="InterPro" id="IPR001254">
    <property type="entry name" value="Trypsin_dom"/>
</dbReference>
<organism evidence="9 10">
    <name type="scientific">Oryzias melastigma</name>
    <name type="common">Marine medaka</name>
    <dbReference type="NCBI Taxonomy" id="30732"/>
    <lineage>
        <taxon>Eukaryota</taxon>
        <taxon>Metazoa</taxon>
        <taxon>Chordata</taxon>
        <taxon>Craniata</taxon>
        <taxon>Vertebrata</taxon>
        <taxon>Euteleostomi</taxon>
        <taxon>Actinopterygii</taxon>
        <taxon>Neopterygii</taxon>
        <taxon>Teleostei</taxon>
        <taxon>Neoteleostei</taxon>
        <taxon>Acanthomorphata</taxon>
        <taxon>Ovalentaria</taxon>
        <taxon>Atherinomorphae</taxon>
        <taxon>Beloniformes</taxon>
        <taxon>Adrianichthyidae</taxon>
        <taxon>Oryziinae</taxon>
        <taxon>Oryzias</taxon>
    </lineage>
</organism>
<name>A0A834CRL7_ORYME</name>
<reference evidence="9" key="1">
    <citation type="journal article" name="BMC Genomics">
        <title>Long-read sequencing and de novo genome assembly of marine medaka (Oryzias melastigma).</title>
        <authorList>
            <person name="Liang P."/>
            <person name="Saqib H.S.A."/>
            <person name="Ni X."/>
            <person name="Shen Y."/>
        </authorList>
    </citation>
    <scope>NUCLEOTIDE SEQUENCE</scope>
    <source>
        <strain evidence="9">Bigg-433</strain>
    </source>
</reference>
<dbReference type="SMART" id="SM00020">
    <property type="entry name" value="Tryp_SPc"/>
    <property type="match status" value="1"/>
</dbReference>
<dbReference type="GO" id="GO:0005615">
    <property type="term" value="C:extracellular space"/>
    <property type="evidence" value="ECO:0007669"/>
    <property type="project" value="TreeGrafter"/>
</dbReference>
<keyword evidence="4" id="KW-1015">Disulfide bond</keyword>
<dbReference type="InterPro" id="IPR001314">
    <property type="entry name" value="Peptidase_S1A"/>
</dbReference>
<proteinExistence type="predicted"/>
<comment type="caution">
    <text evidence="9">The sequence shown here is derived from an EMBL/GenBank/DDBJ whole genome shotgun (WGS) entry which is preliminary data.</text>
</comment>
<keyword evidence="7" id="KW-0732">Signal</keyword>
<keyword evidence="1" id="KW-0645">Protease</keyword>
<evidence type="ECO:0000256" key="5">
    <source>
        <dbReference type="ARBA" id="ARBA00036320"/>
    </source>
</evidence>
<dbReference type="InterPro" id="IPR043504">
    <property type="entry name" value="Peptidase_S1_PA_chymotrypsin"/>
</dbReference>
<dbReference type="Gene3D" id="2.40.10.10">
    <property type="entry name" value="Trypsin-like serine proteases"/>
    <property type="match status" value="2"/>
</dbReference>
<evidence type="ECO:0000256" key="3">
    <source>
        <dbReference type="ARBA" id="ARBA00022825"/>
    </source>
</evidence>
<evidence type="ECO:0000313" key="10">
    <source>
        <dbReference type="Proteomes" id="UP000646548"/>
    </source>
</evidence>
<keyword evidence="3" id="KW-0720">Serine protease</keyword>
<evidence type="ECO:0000256" key="1">
    <source>
        <dbReference type="ARBA" id="ARBA00022670"/>
    </source>
</evidence>